<evidence type="ECO:0000313" key="15">
    <source>
        <dbReference type="EMBL" id="PIE32250.1"/>
    </source>
</evidence>
<keyword evidence="8" id="KW-0472">Membrane</keyword>
<feature type="domain" description="NolW-like" evidence="13">
    <location>
        <begin position="234"/>
        <end position="297"/>
    </location>
</feature>
<name>A0A2G6KA57_9BACT</name>
<evidence type="ECO:0000256" key="2">
    <source>
        <dbReference type="ARBA" id="ARBA00006980"/>
    </source>
</evidence>
<feature type="domain" description="NolW-like" evidence="13">
    <location>
        <begin position="417"/>
        <end position="511"/>
    </location>
</feature>
<feature type="compositionally biased region" description="Polar residues" evidence="11">
    <location>
        <begin position="24"/>
        <end position="57"/>
    </location>
</feature>
<comment type="subcellular location">
    <subcellularLocation>
        <location evidence="1 10">Cell outer membrane</location>
    </subcellularLocation>
</comment>
<dbReference type="PROSITE" id="PS51257">
    <property type="entry name" value="PROKAR_LIPOPROTEIN"/>
    <property type="match status" value="1"/>
</dbReference>
<feature type="domain" description="NolW-like" evidence="13">
    <location>
        <begin position="305"/>
        <end position="403"/>
    </location>
</feature>
<comment type="similarity">
    <text evidence="2">Belongs to the bacterial secretin family. GSP D subfamily.</text>
</comment>
<keyword evidence="5" id="KW-0812">Transmembrane</keyword>
<dbReference type="Pfam" id="PF21305">
    <property type="entry name" value="type_II_gspD_N0"/>
    <property type="match status" value="1"/>
</dbReference>
<dbReference type="InterPro" id="IPR049371">
    <property type="entry name" value="GspD-like_N0"/>
</dbReference>
<organism evidence="15 16">
    <name type="scientific">candidate division KSB3 bacterium</name>
    <dbReference type="NCBI Taxonomy" id="2044937"/>
    <lineage>
        <taxon>Bacteria</taxon>
        <taxon>candidate division KSB3</taxon>
    </lineage>
</organism>
<dbReference type="Pfam" id="PF03958">
    <property type="entry name" value="Secretin_N"/>
    <property type="match status" value="3"/>
</dbReference>
<keyword evidence="3 10" id="KW-0813">Transport</keyword>
<feature type="domain" description="Type II/III secretion system secretin-like" evidence="12">
    <location>
        <begin position="585"/>
        <end position="746"/>
    </location>
</feature>
<dbReference type="PANTHER" id="PTHR30332:SF25">
    <property type="entry name" value="SECRETIN XPSD"/>
    <property type="match status" value="1"/>
</dbReference>
<evidence type="ECO:0000259" key="13">
    <source>
        <dbReference type="Pfam" id="PF03958"/>
    </source>
</evidence>
<keyword evidence="9" id="KW-0998">Cell outer membrane</keyword>
<reference evidence="15 16" key="1">
    <citation type="submission" date="2017-10" db="EMBL/GenBank/DDBJ databases">
        <title>Novel microbial diversity and functional potential in the marine mammal oral microbiome.</title>
        <authorList>
            <person name="Dudek N.K."/>
            <person name="Sun C.L."/>
            <person name="Burstein D."/>
            <person name="Kantor R.S."/>
            <person name="Aliaga Goltsman D.S."/>
            <person name="Bik E.M."/>
            <person name="Thomas B.C."/>
            <person name="Banfield J.F."/>
            <person name="Relman D.A."/>
        </authorList>
    </citation>
    <scope>NUCLEOTIDE SEQUENCE [LARGE SCALE GENOMIC DNA]</scope>
    <source>
        <strain evidence="15">DOLJORAL78_47_16</strain>
    </source>
</reference>
<dbReference type="InterPro" id="IPR050810">
    <property type="entry name" value="Bact_Secretion_Sys_Channel"/>
</dbReference>
<evidence type="ECO:0000256" key="3">
    <source>
        <dbReference type="ARBA" id="ARBA00022448"/>
    </source>
</evidence>
<evidence type="ECO:0000256" key="4">
    <source>
        <dbReference type="ARBA" id="ARBA00022452"/>
    </source>
</evidence>
<feature type="domain" description="GspD-like N0" evidence="14">
    <location>
        <begin position="138"/>
        <end position="207"/>
    </location>
</feature>
<evidence type="ECO:0000256" key="10">
    <source>
        <dbReference type="RuleBase" id="RU004004"/>
    </source>
</evidence>
<keyword evidence="7" id="KW-0653">Protein transport</keyword>
<dbReference type="InterPro" id="IPR005644">
    <property type="entry name" value="NolW-like"/>
</dbReference>
<comment type="caution">
    <text evidence="15">The sequence shown here is derived from an EMBL/GenBank/DDBJ whole genome shotgun (WGS) entry which is preliminary data.</text>
</comment>
<evidence type="ECO:0000256" key="9">
    <source>
        <dbReference type="ARBA" id="ARBA00023237"/>
    </source>
</evidence>
<accession>A0A2G6KA57</accession>
<dbReference type="AlphaFoldDB" id="A0A2G6KA57"/>
<evidence type="ECO:0000256" key="5">
    <source>
        <dbReference type="ARBA" id="ARBA00022692"/>
    </source>
</evidence>
<evidence type="ECO:0000256" key="11">
    <source>
        <dbReference type="SAM" id="MobiDB-lite"/>
    </source>
</evidence>
<dbReference type="PANTHER" id="PTHR30332">
    <property type="entry name" value="PROBABLE GENERAL SECRETION PATHWAY PROTEIN D"/>
    <property type="match status" value="1"/>
</dbReference>
<dbReference type="Gene3D" id="3.30.1370.120">
    <property type="match status" value="3"/>
</dbReference>
<evidence type="ECO:0000256" key="6">
    <source>
        <dbReference type="ARBA" id="ARBA00022729"/>
    </source>
</evidence>
<dbReference type="GO" id="GO:0015627">
    <property type="term" value="C:type II protein secretion system complex"/>
    <property type="evidence" value="ECO:0007669"/>
    <property type="project" value="InterPro"/>
</dbReference>
<evidence type="ECO:0000259" key="14">
    <source>
        <dbReference type="Pfam" id="PF21305"/>
    </source>
</evidence>
<evidence type="ECO:0000256" key="8">
    <source>
        <dbReference type="ARBA" id="ARBA00023136"/>
    </source>
</evidence>
<keyword evidence="4" id="KW-1134">Transmembrane beta strand</keyword>
<protein>
    <submittedName>
        <fullName evidence="15">Type II secretion system protein GspD</fullName>
    </submittedName>
</protein>
<gene>
    <name evidence="15" type="primary">gspD</name>
    <name evidence="15" type="ORF">CSA56_15975</name>
</gene>
<dbReference type="EMBL" id="PDSK01000116">
    <property type="protein sequence ID" value="PIE32250.1"/>
    <property type="molecule type" value="Genomic_DNA"/>
</dbReference>
<feature type="region of interest" description="Disordered" evidence="11">
    <location>
        <begin position="24"/>
        <end position="61"/>
    </location>
</feature>
<evidence type="ECO:0000313" key="16">
    <source>
        <dbReference type="Proteomes" id="UP000230821"/>
    </source>
</evidence>
<dbReference type="InterPro" id="IPR001775">
    <property type="entry name" value="GspD/PilQ"/>
</dbReference>
<evidence type="ECO:0000256" key="1">
    <source>
        <dbReference type="ARBA" id="ARBA00004442"/>
    </source>
</evidence>
<evidence type="ECO:0000259" key="12">
    <source>
        <dbReference type="Pfam" id="PF00263"/>
    </source>
</evidence>
<dbReference type="NCBIfam" id="TIGR02517">
    <property type="entry name" value="type_II_gspD"/>
    <property type="match status" value="1"/>
</dbReference>
<dbReference type="InterPro" id="IPR013356">
    <property type="entry name" value="T2SS_GspD"/>
</dbReference>
<dbReference type="GO" id="GO:0015628">
    <property type="term" value="P:protein secretion by the type II secretion system"/>
    <property type="evidence" value="ECO:0007669"/>
    <property type="project" value="InterPro"/>
</dbReference>
<sequence>MMKRVCAIVSIVCVIFTGCTSHTLQQQPQPGQGDSVSQDVSAEQHTLQETLSQTTASESEEDAVAKIDKMIEALGVAPISPIHGPEDAGEIESRPRQTQADMTEVTPIPQGVVLQTQIVPEKGIFPAKQDDEPISVGLNFDNADIYDVTKVVSEITGKSFIIDETVSGTVTVFSETAMTPDQIFDLYETVLDLNGLAIVRVGDFYKIEEKDKAQKRFLIEDSGTRLSTDDRLVTQIVKLRYIQAEDVKTALSTLMPEATEGKDIVVYPDEDGDTLIITDLASNVKKILAIIDQIDISRYSDQYFEIFPIEHASLEDLVNDLTEILSLRKTIPESETVPEVQGTIEEGAEPEAEPQQPASRIVPPGTRTKLYPITRLNALVVSTNQADVVELVRKWVNILDHPSKIVEQDDPDEVKTYVYPVQYSTAEDLAPILVDVYAQETQPELPPPTVEEQADQGEQELPTIEQDLPSGGSAPVFIPDTTNNSIIIKATPRQYAEISSLLEDLDKRPLQVLIDVIFAEVELQDTDIFGVQGMLLGQGQVSAGGETNSVETTTETVFQSVFPNDGEGFRFVAAAPGRFLMQLRALATESKFKVLSDPHILVRHNEEATINIGDKIPISETTGTGDNLRQNVTYRTTGIVLTVTPRINTNGDVVMKIEQEVSDVGQESFGDTGAASFTTRNSKTSVVTKDNQPLIMGGLITDRGNESRQGVPLLKDIPGLGKLFRYDEKQSRRQELIILVTPRVVRDPDEGWTLTENVLADRIKRLEEFFNREDTDADKIRRYIKKPFSQ</sequence>
<dbReference type="PRINTS" id="PR00811">
    <property type="entry name" value="BCTERIALGSPD"/>
</dbReference>
<proteinExistence type="inferred from homology"/>
<dbReference type="GO" id="GO:0009279">
    <property type="term" value="C:cell outer membrane"/>
    <property type="evidence" value="ECO:0007669"/>
    <property type="project" value="UniProtKB-SubCell"/>
</dbReference>
<dbReference type="InterPro" id="IPR004846">
    <property type="entry name" value="T2SS/T3SS_dom"/>
</dbReference>
<dbReference type="Pfam" id="PF00263">
    <property type="entry name" value="Secretin"/>
    <property type="match status" value="1"/>
</dbReference>
<dbReference type="Proteomes" id="UP000230821">
    <property type="component" value="Unassembled WGS sequence"/>
</dbReference>
<evidence type="ECO:0000256" key="7">
    <source>
        <dbReference type="ARBA" id="ARBA00022927"/>
    </source>
</evidence>
<keyword evidence="6" id="KW-0732">Signal</keyword>
<dbReference type="InterPro" id="IPR038591">
    <property type="entry name" value="NolW-like_sf"/>
</dbReference>